<keyword evidence="8 11" id="KW-0460">Magnesium</keyword>
<keyword evidence="14" id="KW-0449">Lipoprotein</keyword>
<keyword evidence="6 11" id="KW-0479">Metal-binding</keyword>
<dbReference type="AlphaFoldDB" id="A0A1G8SXL0"/>
<evidence type="ECO:0000256" key="7">
    <source>
        <dbReference type="ARBA" id="ARBA00022827"/>
    </source>
</evidence>
<dbReference type="EC" id="2.7.1.180" evidence="2 11"/>
<evidence type="ECO:0000256" key="6">
    <source>
        <dbReference type="ARBA" id="ARBA00022723"/>
    </source>
</evidence>
<feature type="signal peptide" evidence="13">
    <location>
        <begin position="1"/>
        <end position="20"/>
    </location>
</feature>
<keyword evidence="15" id="KW-1185">Reference proteome</keyword>
<protein>
    <recommendedName>
        <fullName evidence="3 11">FAD:protein FMN transferase</fullName>
        <ecNumber evidence="2 11">2.7.1.180</ecNumber>
    </recommendedName>
    <alternativeName>
        <fullName evidence="9 11">Flavin transferase</fullName>
    </alternativeName>
</protein>
<evidence type="ECO:0000256" key="2">
    <source>
        <dbReference type="ARBA" id="ARBA00011955"/>
    </source>
</evidence>
<dbReference type="OrthoDB" id="9778595at2"/>
<dbReference type="PANTHER" id="PTHR30040">
    <property type="entry name" value="THIAMINE BIOSYNTHESIS LIPOPROTEIN APBE"/>
    <property type="match status" value="1"/>
</dbReference>
<dbReference type="Pfam" id="PF02424">
    <property type="entry name" value="ApbE"/>
    <property type="match status" value="1"/>
</dbReference>
<dbReference type="EMBL" id="FNEM01000007">
    <property type="protein sequence ID" value="SDJ33967.1"/>
    <property type="molecule type" value="Genomic_DNA"/>
</dbReference>
<feature type="binding site" evidence="12">
    <location>
        <position position="286"/>
    </location>
    <ligand>
        <name>Mg(2+)</name>
        <dbReference type="ChEBI" id="CHEBI:18420"/>
    </ligand>
</feature>
<dbReference type="PANTHER" id="PTHR30040:SF2">
    <property type="entry name" value="FAD:PROTEIN FMN TRANSFERASE"/>
    <property type="match status" value="1"/>
</dbReference>
<evidence type="ECO:0000256" key="9">
    <source>
        <dbReference type="ARBA" id="ARBA00031306"/>
    </source>
</evidence>
<evidence type="ECO:0000256" key="13">
    <source>
        <dbReference type="SAM" id="SignalP"/>
    </source>
</evidence>
<accession>A0A1G8SXL0</accession>
<evidence type="ECO:0000256" key="12">
    <source>
        <dbReference type="PIRSR" id="PIRSR006268-2"/>
    </source>
</evidence>
<evidence type="ECO:0000256" key="3">
    <source>
        <dbReference type="ARBA" id="ARBA00016337"/>
    </source>
</evidence>
<feature type="binding site" evidence="12">
    <location>
        <position position="290"/>
    </location>
    <ligand>
        <name>Mg(2+)</name>
        <dbReference type="ChEBI" id="CHEBI:18420"/>
    </ligand>
</feature>
<keyword evidence="5 11" id="KW-0808">Transferase</keyword>
<sequence length="336" mass="36639">MKLLPPVCALLALLSLASSAAPRMRHIAGDTMGTTYTIQWRQDSPRQSPHQVLLAVQQQLQQINAGLSVFRPDSEITRVNQAPTGQPIMVSEDLSTVVAIASQISDNTDGALDITLGPVIEFWGFGHQPRDLNHKNRGQLERARSHTGMAGFELQQRTLTKQIAGLAFNPSAVAKGYGVDRVALVLDQLGIDHYLVEIGGEVKTRGQPQPGRDWQVAVTRPEKLSLALQQIVPLKNLSMATSGNYVNFIENNGVRLGHIIDPRSGYPSLSDTLSVTVVHSSCAVADAYATALMVLDAERALAIARRHSLAVMIIEQSSTGPRSHFSESFKRLIHRH</sequence>
<evidence type="ECO:0000256" key="8">
    <source>
        <dbReference type="ARBA" id="ARBA00022842"/>
    </source>
</evidence>
<dbReference type="GO" id="GO:0016740">
    <property type="term" value="F:transferase activity"/>
    <property type="evidence" value="ECO:0007669"/>
    <property type="project" value="UniProtKB-UniRule"/>
</dbReference>
<evidence type="ECO:0000256" key="11">
    <source>
        <dbReference type="PIRNR" id="PIRNR006268"/>
    </source>
</evidence>
<dbReference type="RefSeq" id="WP_090365127.1">
    <property type="nucleotide sequence ID" value="NZ_FNEM01000007.1"/>
</dbReference>
<feature type="chain" id="PRO_5039921142" description="FAD:protein FMN transferase" evidence="13">
    <location>
        <begin position="21"/>
        <end position="336"/>
    </location>
</feature>
<keyword evidence="13" id="KW-0732">Signal</keyword>
<dbReference type="InterPro" id="IPR024932">
    <property type="entry name" value="ApbE"/>
</dbReference>
<comment type="catalytic activity">
    <reaction evidence="10 11">
        <text>L-threonyl-[protein] + FAD = FMN-L-threonyl-[protein] + AMP + H(+)</text>
        <dbReference type="Rhea" id="RHEA:36847"/>
        <dbReference type="Rhea" id="RHEA-COMP:11060"/>
        <dbReference type="Rhea" id="RHEA-COMP:11061"/>
        <dbReference type="ChEBI" id="CHEBI:15378"/>
        <dbReference type="ChEBI" id="CHEBI:30013"/>
        <dbReference type="ChEBI" id="CHEBI:57692"/>
        <dbReference type="ChEBI" id="CHEBI:74257"/>
        <dbReference type="ChEBI" id="CHEBI:456215"/>
        <dbReference type="EC" id="2.7.1.180"/>
    </reaction>
</comment>
<name>A0A1G8SXL0_9GAMM</name>
<evidence type="ECO:0000256" key="1">
    <source>
        <dbReference type="ARBA" id="ARBA00008282"/>
    </source>
</evidence>
<organism evidence="14 15">
    <name type="scientific">Ferrimonas sediminum</name>
    <dbReference type="NCBI Taxonomy" id="718193"/>
    <lineage>
        <taxon>Bacteria</taxon>
        <taxon>Pseudomonadati</taxon>
        <taxon>Pseudomonadota</taxon>
        <taxon>Gammaproteobacteria</taxon>
        <taxon>Alteromonadales</taxon>
        <taxon>Ferrimonadaceae</taxon>
        <taxon>Ferrimonas</taxon>
    </lineage>
</organism>
<dbReference type="PIRSF" id="PIRSF006268">
    <property type="entry name" value="ApbE"/>
    <property type="match status" value="1"/>
</dbReference>
<reference evidence="15" key="1">
    <citation type="submission" date="2016-10" db="EMBL/GenBank/DDBJ databases">
        <authorList>
            <person name="Varghese N."/>
            <person name="Submissions S."/>
        </authorList>
    </citation>
    <scope>NUCLEOTIDE SEQUENCE [LARGE SCALE GENOMIC DNA]</scope>
    <source>
        <strain evidence="15">DSM 23317</strain>
    </source>
</reference>
<keyword evidence="4 11" id="KW-0285">Flavoprotein</keyword>
<feature type="binding site" evidence="12">
    <location>
        <position position="172"/>
    </location>
    <ligand>
        <name>Mg(2+)</name>
        <dbReference type="ChEBI" id="CHEBI:18420"/>
    </ligand>
</feature>
<dbReference type="Gene3D" id="3.10.520.10">
    <property type="entry name" value="ApbE-like domains"/>
    <property type="match status" value="1"/>
</dbReference>
<proteinExistence type="inferred from homology"/>
<evidence type="ECO:0000313" key="14">
    <source>
        <dbReference type="EMBL" id="SDJ33967.1"/>
    </source>
</evidence>
<keyword evidence="7 11" id="KW-0274">FAD</keyword>
<dbReference type="SUPFAM" id="SSF143631">
    <property type="entry name" value="ApbE-like"/>
    <property type="match status" value="1"/>
</dbReference>
<evidence type="ECO:0000256" key="4">
    <source>
        <dbReference type="ARBA" id="ARBA00022630"/>
    </source>
</evidence>
<comment type="similarity">
    <text evidence="1 11">Belongs to the ApbE family.</text>
</comment>
<evidence type="ECO:0000256" key="5">
    <source>
        <dbReference type="ARBA" id="ARBA00022679"/>
    </source>
</evidence>
<dbReference type="Proteomes" id="UP000199527">
    <property type="component" value="Unassembled WGS sequence"/>
</dbReference>
<comment type="cofactor">
    <cofactor evidence="12">
        <name>Mg(2+)</name>
        <dbReference type="ChEBI" id="CHEBI:18420"/>
    </cofactor>
    <cofactor evidence="12">
        <name>Mn(2+)</name>
        <dbReference type="ChEBI" id="CHEBI:29035"/>
    </cofactor>
    <text evidence="12">Magnesium. Can also use manganese.</text>
</comment>
<evidence type="ECO:0000313" key="15">
    <source>
        <dbReference type="Proteomes" id="UP000199527"/>
    </source>
</evidence>
<gene>
    <name evidence="14" type="ORF">SAMN04488540_10743</name>
</gene>
<dbReference type="GO" id="GO:0046872">
    <property type="term" value="F:metal ion binding"/>
    <property type="evidence" value="ECO:0007669"/>
    <property type="project" value="UniProtKB-UniRule"/>
</dbReference>
<evidence type="ECO:0000256" key="10">
    <source>
        <dbReference type="ARBA" id="ARBA00048540"/>
    </source>
</evidence>
<dbReference type="InterPro" id="IPR003374">
    <property type="entry name" value="ApbE-like_sf"/>
</dbReference>